<evidence type="ECO:0000259" key="1">
    <source>
        <dbReference type="PROSITE" id="PS50222"/>
    </source>
</evidence>
<dbReference type="AlphaFoldDB" id="A0A7N2L6Z3"/>
<dbReference type="Gramene" id="QL03p025768:mrna">
    <property type="protein sequence ID" value="QL03p025768:mrna"/>
    <property type="gene ID" value="QL03p025768"/>
</dbReference>
<dbReference type="PANTHER" id="PTHR34574:SF3">
    <property type="entry name" value="CALCIUM-BINDING EF HAND FAMILY PROTEIN"/>
    <property type="match status" value="1"/>
</dbReference>
<reference evidence="2 3" key="1">
    <citation type="journal article" date="2016" name="G3 (Bethesda)">
        <title>First Draft Assembly and Annotation of the Genome of a California Endemic Oak Quercus lobata Nee (Fagaceae).</title>
        <authorList>
            <person name="Sork V.L."/>
            <person name="Fitz-Gibbon S.T."/>
            <person name="Puiu D."/>
            <person name="Crepeau M."/>
            <person name="Gugger P.F."/>
            <person name="Sherman R."/>
            <person name="Stevens K."/>
            <person name="Langley C.H."/>
            <person name="Pellegrini M."/>
            <person name="Salzberg S.L."/>
        </authorList>
    </citation>
    <scope>NUCLEOTIDE SEQUENCE [LARGE SCALE GENOMIC DNA]</scope>
    <source>
        <strain evidence="2 3">cv. SW786</strain>
    </source>
</reference>
<evidence type="ECO:0000313" key="3">
    <source>
        <dbReference type="Proteomes" id="UP000594261"/>
    </source>
</evidence>
<reference evidence="2" key="2">
    <citation type="submission" date="2021-01" db="UniProtKB">
        <authorList>
            <consortium name="EnsemblPlants"/>
        </authorList>
    </citation>
    <scope>IDENTIFICATION</scope>
</reference>
<name>A0A7N2L6Z3_QUELO</name>
<dbReference type="EnsemblPlants" id="QL03p025768:mrna">
    <property type="protein sequence ID" value="QL03p025768:mrna"/>
    <property type="gene ID" value="QL03p025768"/>
</dbReference>
<organism evidence="2 3">
    <name type="scientific">Quercus lobata</name>
    <name type="common">Valley oak</name>
    <dbReference type="NCBI Taxonomy" id="97700"/>
    <lineage>
        <taxon>Eukaryota</taxon>
        <taxon>Viridiplantae</taxon>
        <taxon>Streptophyta</taxon>
        <taxon>Embryophyta</taxon>
        <taxon>Tracheophyta</taxon>
        <taxon>Spermatophyta</taxon>
        <taxon>Magnoliopsida</taxon>
        <taxon>eudicotyledons</taxon>
        <taxon>Gunneridae</taxon>
        <taxon>Pentapetalae</taxon>
        <taxon>rosids</taxon>
        <taxon>fabids</taxon>
        <taxon>Fagales</taxon>
        <taxon>Fagaceae</taxon>
        <taxon>Quercus</taxon>
    </lineage>
</organism>
<dbReference type="OMA" id="TNLMFRE"/>
<dbReference type="EMBL" id="LRBV02000003">
    <property type="status" value="NOT_ANNOTATED_CDS"/>
    <property type="molecule type" value="Genomic_DNA"/>
</dbReference>
<proteinExistence type="predicted"/>
<accession>A0A7N2L6Z3</accession>
<sequence length="385" mass="42751">MSDGALTIVDGTQLRAADLTVVAKEDDADLMTGAKVLELAESRASSALFGLSLPQTLKSSALQSINLNDEDDVVSFRQTHLSSDQASLKLNHYLTAIADQLKDDPLVISILDGNILRLFLDDEDDFAMIAEDLFTDLDAEDKGKISKNEIRNALVHMGVEMGVPPFSERKRKRKQDRKRNFESWKREKVEELNRPNGMDYLELILTTSGQILVIALSPKEFPLLNDILRKHGAEGEEELGQAQFAQLLQPVLQELAEVLAEKPIVVIQNIKVINGSKLKKLLDDEKELNNIVDKIWEEKHGGKDGLASVELIRGFLERNGTGLGLPPSEANEAVVLLYDAAFADVKDGKIDVEVEKDELGKLVKEILNKFAELLEANPVFHDTNH</sequence>
<keyword evidence="3" id="KW-1185">Reference proteome</keyword>
<dbReference type="GO" id="GO:0005509">
    <property type="term" value="F:calcium ion binding"/>
    <property type="evidence" value="ECO:0007669"/>
    <property type="project" value="InterPro"/>
</dbReference>
<evidence type="ECO:0000313" key="2">
    <source>
        <dbReference type="EnsemblPlants" id="QL03p025768:mrna"/>
    </source>
</evidence>
<feature type="domain" description="EF-hand" evidence="1">
    <location>
        <begin position="125"/>
        <end position="160"/>
    </location>
</feature>
<dbReference type="PROSITE" id="PS50222">
    <property type="entry name" value="EF_HAND_2"/>
    <property type="match status" value="1"/>
</dbReference>
<protein>
    <recommendedName>
        <fullName evidence="1">EF-hand domain-containing protein</fullName>
    </recommendedName>
</protein>
<dbReference type="InParanoid" id="A0A7N2L6Z3"/>
<dbReference type="PANTHER" id="PTHR34574">
    <property type="entry name" value="CALCIUM-BINDING EF-HAND FAMILY PROTEIN-RELATED"/>
    <property type="match status" value="1"/>
</dbReference>
<dbReference type="InterPro" id="IPR002048">
    <property type="entry name" value="EF_hand_dom"/>
</dbReference>
<dbReference type="Proteomes" id="UP000594261">
    <property type="component" value="Chromosome 3"/>
</dbReference>
<dbReference type="FunCoup" id="A0A7N2L6Z3">
    <property type="interactions" value="280"/>
</dbReference>